<comment type="caution">
    <text evidence="2">The sequence shown here is derived from an EMBL/GenBank/DDBJ whole genome shotgun (WGS) entry which is preliminary data.</text>
</comment>
<dbReference type="InterPro" id="IPR002575">
    <property type="entry name" value="Aminoglycoside_PTrfase"/>
</dbReference>
<dbReference type="CDD" id="cd05155">
    <property type="entry name" value="APH_ChoK_like_1"/>
    <property type="match status" value="1"/>
</dbReference>
<feature type="domain" description="Aminoglycoside phosphotransferase" evidence="1">
    <location>
        <begin position="34"/>
        <end position="261"/>
    </location>
</feature>
<gene>
    <name evidence="2" type="ORF">B1207_00950</name>
</gene>
<accession>A0A364LNS4</accession>
<organism evidence="2 3">
    <name type="scientific">Legionella quinlivanii</name>
    <dbReference type="NCBI Taxonomy" id="45073"/>
    <lineage>
        <taxon>Bacteria</taxon>
        <taxon>Pseudomonadati</taxon>
        <taxon>Pseudomonadota</taxon>
        <taxon>Gammaproteobacteria</taxon>
        <taxon>Legionellales</taxon>
        <taxon>Legionellaceae</taxon>
        <taxon>Legionella</taxon>
    </lineage>
</organism>
<dbReference type="Pfam" id="PF01636">
    <property type="entry name" value="APH"/>
    <property type="match status" value="1"/>
</dbReference>
<dbReference type="EMBL" id="MVJN01000001">
    <property type="protein sequence ID" value="RAP38696.1"/>
    <property type="molecule type" value="Genomic_DNA"/>
</dbReference>
<dbReference type="Proteomes" id="UP000249458">
    <property type="component" value="Unassembled WGS sequence"/>
</dbReference>
<dbReference type="AlphaFoldDB" id="A0A364LNS4"/>
<dbReference type="SUPFAM" id="SSF56112">
    <property type="entry name" value="Protein kinase-like (PK-like)"/>
    <property type="match status" value="1"/>
</dbReference>
<evidence type="ECO:0000313" key="3">
    <source>
        <dbReference type="Proteomes" id="UP000249458"/>
    </source>
</evidence>
<keyword evidence="2" id="KW-0808">Transferase</keyword>
<dbReference type="GO" id="GO:0016740">
    <property type="term" value="F:transferase activity"/>
    <property type="evidence" value="ECO:0007669"/>
    <property type="project" value="UniProtKB-KW"/>
</dbReference>
<dbReference type="Gene3D" id="3.90.1200.10">
    <property type="match status" value="1"/>
</dbReference>
<reference evidence="2 3" key="1">
    <citation type="submission" date="2017-02" db="EMBL/GenBank/DDBJ databases">
        <title>Legionella quilivanii strain from human: case report and whole genome sequencing analysis.</title>
        <authorList>
            <person name="Lalancette C."/>
            <person name="Leduc J.-M."/>
            <person name="Levesque S."/>
            <person name="Fournier E."/>
            <person name="Saoud J."/>
            <person name="Faucher S.P."/>
            <person name="Bernard K."/>
            <person name="Martineau C."/>
            <person name="Longtin J."/>
        </authorList>
    </citation>
    <scope>NUCLEOTIDE SEQUENCE [LARGE SCALE GENOMIC DNA]</scope>
    <source>
        <strain evidence="2 3">ID143958</strain>
    </source>
</reference>
<sequence length="297" mass="33186">MNHNDELLINEALVYHLVATQFPQWKNLPVQPVARSGWDNRTFHLGKEMLVRMPSRVEYALQVEKEQKWLPKLAAQLPLAVPTPIALGQPATEYPWHWSVYRWIEGESAATAPIKNLNGFAISLAEFLSALEQIDSRDGPLAGPHSFYRGGPLLTYDAETRQALEILEDTIDVKTATDVWEKALETTWQGTPVWVHGDISLGNLLIKNGQLNAVIDFGQLAVGDPACDLAISWTLFKDESREAFRSAINLDTATWARGRGWTLWKALICAANLTNSNAVEARQALNIIAEVLSDHQR</sequence>
<name>A0A364LNS4_9GAMM</name>
<evidence type="ECO:0000259" key="1">
    <source>
        <dbReference type="Pfam" id="PF01636"/>
    </source>
</evidence>
<protein>
    <submittedName>
        <fullName evidence="2">Aminoglycoside phosphotransferase</fullName>
    </submittedName>
</protein>
<dbReference type="PANTHER" id="PTHR21310:SF42">
    <property type="entry name" value="BIFUNCTIONAL AAC_APH"/>
    <property type="match status" value="1"/>
</dbReference>
<proteinExistence type="predicted"/>
<dbReference type="RefSeq" id="WP_112218130.1">
    <property type="nucleotide sequence ID" value="NZ_MVJN01000001.1"/>
</dbReference>
<evidence type="ECO:0000313" key="2">
    <source>
        <dbReference type="EMBL" id="RAP38696.1"/>
    </source>
</evidence>
<dbReference type="Gene3D" id="3.30.200.20">
    <property type="entry name" value="Phosphorylase Kinase, domain 1"/>
    <property type="match status" value="1"/>
</dbReference>
<dbReference type="InterPro" id="IPR051678">
    <property type="entry name" value="AGP_Transferase"/>
</dbReference>
<dbReference type="InterPro" id="IPR011009">
    <property type="entry name" value="Kinase-like_dom_sf"/>
</dbReference>
<dbReference type="PANTHER" id="PTHR21310">
    <property type="entry name" value="AMINOGLYCOSIDE PHOSPHOTRANSFERASE-RELATED-RELATED"/>
    <property type="match status" value="1"/>
</dbReference>